<dbReference type="EMBL" id="JBFTWV010000057">
    <property type="protein sequence ID" value="KAL2793501.1"/>
    <property type="molecule type" value="Genomic_DNA"/>
</dbReference>
<protein>
    <submittedName>
        <fullName evidence="8">Major facilitator superfamily domain-containing protein</fullName>
    </submittedName>
</protein>
<keyword evidence="2 6" id="KW-0812">Transmembrane</keyword>
<feature type="transmembrane region" description="Helical" evidence="6">
    <location>
        <begin position="369"/>
        <end position="388"/>
    </location>
</feature>
<dbReference type="Pfam" id="PF07690">
    <property type="entry name" value="MFS_1"/>
    <property type="match status" value="1"/>
</dbReference>
<keyword evidence="4 6" id="KW-0472">Membrane</keyword>
<dbReference type="InterPro" id="IPR036259">
    <property type="entry name" value="MFS_trans_sf"/>
</dbReference>
<feature type="transmembrane region" description="Helical" evidence="6">
    <location>
        <begin position="32"/>
        <end position="58"/>
    </location>
</feature>
<dbReference type="SUPFAM" id="SSF103473">
    <property type="entry name" value="MFS general substrate transporter"/>
    <property type="match status" value="1"/>
</dbReference>
<comment type="subcellular location">
    <subcellularLocation>
        <location evidence="1">Membrane</location>
        <topology evidence="1">Multi-pass membrane protein</topology>
    </subcellularLocation>
</comment>
<dbReference type="PROSITE" id="PS50850">
    <property type="entry name" value="MFS"/>
    <property type="match status" value="1"/>
</dbReference>
<evidence type="ECO:0000256" key="2">
    <source>
        <dbReference type="ARBA" id="ARBA00022692"/>
    </source>
</evidence>
<feature type="domain" description="Major facilitator superfamily (MFS) profile" evidence="7">
    <location>
        <begin position="33"/>
        <end position="531"/>
    </location>
</feature>
<evidence type="ECO:0000256" key="1">
    <source>
        <dbReference type="ARBA" id="ARBA00004141"/>
    </source>
</evidence>
<feature type="transmembrane region" description="Helical" evidence="6">
    <location>
        <begin position="340"/>
        <end position="360"/>
    </location>
</feature>
<feature type="transmembrane region" description="Helical" evidence="6">
    <location>
        <begin position="262"/>
        <end position="281"/>
    </location>
</feature>
<dbReference type="Proteomes" id="UP001610563">
    <property type="component" value="Unassembled WGS sequence"/>
</dbReference>
<organism evidence="8 9">
    <name type="scientific">Aspergillus keveii</name>
    <dbReference type="NCBI Taxonomy" id="714993"/>
    <lineage>
        <taxon>Eukaryota</taxon>
        <taxon>Fungi</taxon>
        <taxon>Dikarya</taxon>
        <taxon>Ascomycota</taxon>
        <taxon>Pezizomycotina</taxon>
        <taxon>Eurotiomycetes</taxon>
        <taxon>Eurotiomycetidae</taxon>
        <taxon>Eurotiales</taxon>
        <taxon>Aspergillaceae</taxon>
        <taxon>Aspergillus</taxon>
        <taxon>Aspergillus subgen. Nidulantes</taxon>
    </lineage>
</organism>
<keyword evidence="9" id="KW-1185">Reference proteome</keyword>
<evidence type="ECO:0000256" key="4">
    <source>
        <dbReference type="ARBA" id="ARBA00023136"/>
    </source>
</evidence>
<evidence type="ECO:0000256" key="6">
    <source>
        <dbReference type="SAM" id="Phobius"/>
    </source>
</evidence>
<dbReference type="PANTHER" id="PTHR23501">
    <property type="entry name" value="MAJOR FACILITATOR SUPERFAMILY"/>
    <property type="match status" value="1"/>
</dbReference>
<gene>
    <name evidence="8" type="ORF">BJX66DRAFT_306021</name>
</gene>
<dbReference type="PANTHER" id="PTHR23501:SF33">
    <property type="entry name" value="MAJOR FACILITATOR SUPERFAMILY (MFS) PROFILE DOMAIN-CONTAINING PROTEIN"/>
    <property type="match status" value="1"/>
</dbReference>
<proteinExistence type="predicted"/>
<dbReference type="InterPro" id="IPR011701">
    <property type="entry name" value="MFS"/>
</dbReference>
<comment type="caution">
    <text evidence="8">The sequence shown here is derived from an EMBL/GenBank/DDBJ whole genome shotgun (WGS) entry which is preliminary data.</text>
</comment>
<evidence type="ECO:0000313" key="9">
    <source>
        <dbReference type="Proteomes" id="UP001610563"/>
    </source>
</evidence>
<feature type="transmembrane region" description="Helical" evidence="6">
    <location>
        <begin position="102"/>
        <end position="124"/>
    </location>
</feature>
<evidence type="ECO:0000313" key="8">
    <source>
        <dbReference type="EMBL" id="KAL2793501.1"/>
    </source>
</evidence>
<feature type="transmembrane region" description="Helical" evidence="6">
    <location>
        <begin position="394"/>
        <end position="419"/>
    </location>
</feature>
<dbReference type="Gene3D" id="1.20.1250.20">
    <property type="entry name" value="MFS general substrate transporter like domains"/>
    <property type="match status" value="1"/>
</dbReference>
<feature type="transmembrane region" description="Helical" evidence="6">
    <location>
        <begin position="70"/>
        <end position="90"/>
    </location>
</feature>
<feature type="region of interest" description="Disordered" evidence="5">
    <location>
        <begin position="1"/>
        <end position="23"/>
    </location>
</feature>
<feature type="transmembrane region" description="Helical" evidence="6">
    <location>
        <begin position="235"/>
        <end position="256"/>
    </location>
</feature>
<feature type="transmembrane region" description="Helical" evidence="6">
    <location>
        <begin position="130"/>
        <end position="148"/>
    </location>
</feature>
<evidence type="ECO:0000256" key="5">
    <source>
        <dbReference type="SAM" id="MobiDB-lite"/>
    </source>
</evidence>
<name>A0ABR4G3B1_9EURO</name>
<evidence type="ECO:0000256" key="3">
    <source>
        <dbReference type="ARBA" id="ARBA00022989"/>
    </source>
</evidence>
<evidence type="ECO:0000259" key="7">
    <source>
        <dbReference type="PROSITE" id="PS50850"/>
    </source>
</evidence>
<sequence length="531" mass="56976">MVASEESPLLPSPPDTEANELETGGEKRPGLLIMYCGFLGVLIASADESIMISTYTAIASQFHALSHGSWLVMAYNFGYCISLPVCSVLGDAYGRKRALLGSYLLFGFSCLACGACTSIAQLVLARILSGASGAGITVMVSIILADFLPPQHVALYRGYHNAVDVAGRSFGAPIGGLFIDTIGWRWCFYGQVPILALCALFTAYRLPASVNDAMLEDDPLDAVPSRRSPLRDLDYIGIISFSGTLLALLFLLRAAAARDESMALQISILTVAFLVGVVVFVSTELFWARKPLIPLRQISPGLAGYFVIQVLLLGGRWPLITNLTPYLIRVTRVRDSIASTAYVVVALGISFGGITSGLIIKHTHRTKPLTLLTTCTLILLYTLITLLFPSGFHAWYVVFLIATGIGSGMLFPALFVGVASSAPEGMLAVSIGTYYVCQQLGLILGPAVGSAVATRGFEDRLWRNLPQVSGKGEVIHHILNEVRYAETLPAHIQIIVRACYLKSFTSLPLIAVGASAAMLPILAFLRQPNIA</sequence>
<keyword evidence="3 6" id="KW-1133">Transmembrane helix</keyword>
<feature type="transmembrane region" description="Helical" evidence="6">
    <location>
        <begin position="302"/>
        <end position="320"/>
    </location>
</feature>
<feature type="transmembrane region" description="Helical" evidence="6">
    <location>
        <begin position="507"/>
        <end position="525"/>
    </location>
</feature>
<dbReference type="InterPro" id="IPR020846">
    <property type="entry name" value="MFS_dom"/>
</dbReference>
<accession>A0ABR4G3B1</accession>
<reference evidence="8 9" key="1">
    <citation type="submission" date="2024-07" db="EMBL/GenBank/DDBJ databases">
        <title>Section-level genome sequencing and comparative genomics of Aspergillus sections Usti and Cavernicolus.</title>
        <authorList>
            <consortium name="Lawrence Berkeley National Laboratory"/>
            <person name="Nybo J.L."/>
            <person name="Vesth T.C."/>
            <person name="Theobald S."/>
            <person name="Frisvad J.C."/>
            <person name="Larsen T.O."/>
            <person name="Kjaerboelling I."/>
            <person name="Rothschild-Mancinelli K."/>
            <person name="Lyhne E.K."/>
            <person name="Kogle M.E."/>
            <person name="Barry K."/>
            <person name="Clum A."/>
            <person name="Na H."/>
            <person name="Ledsgaard L."/>
            <person name="Lin J."/>
            <person name="Lipzen A."/>
            <person name="Kuo A."/>
            <person name="Riley R."/>
            <person name="Mondo S."/>
            <person name="Labutti K."/>
            <person name="Haridas S."/>
            <person name="Pangalinan J."/>
            <person name="Salamov A.A."/>
            <person name="Simmons B.A."/>
            <person name="Magnuson J.K."/>
            <person name="Chen J."/>
            <person name="Drula E."/>
            <person name="Henrissat B."/>
            <person name="Wiebenga A."/>
            <person name="Lubbers R.J."/>
            <person name="Gomes A.C."/>
            <person name="Makela M.R."/>
            <person name="Stajich J."/>
            <person name="Grigoriev I.V."/>
            <person name="Mortensen U.H."/>
            <person name="De Vries R.P."/>
            <person name="Baker S.E."/>
            <person name="Andersen M.R."/>
        </authorList>
    </citation>
    <scope>NUCLEOTIDE SEQUENCE [LARGE SCALE GENOMIC DNA]</scope>
    <source>
        <strain evidence="8 9">CBS 209.92</strain>
    </source>
</reference>
<feature type="transmembrane region" description="Helical" evidence="6">
    <location>
        <begin position="431"/>
        <end position="453"/>
    </location>
</feature>